<feature type="chain" id="PRO_5040471285" evidence="1">
    <location>
        <begin position="20"/>
        <end position="189"/>
    </location>
</feature>
<dbReference type="Proteomes" id="UP001049176">
    <property type="component" value="Chromosome 2"/>
</dbReference>
<gene>
    <name evidence="2" type="ORF">E1B28_004363</name>
</gene>
<sequence length="189" mass="20942">MTVSSSLYILFLWFSLVRSVPLWESATGQVSINSLVPFATYVEAKGAGYVEAKTSHLALQTPGHFGNLTVSPNSYPPPMFYIRNNQLFLYANETSIFNVNVVNTTTMAPPTGEFPLQLVVDRKRKGVTNGAWRWMGTMLDYEFEGRNNGGVYYHCSSEGGGRNLVLFLKGVPTPDNCSLVTLHSFMPNT</sequence>
<evidence type="ECO:0000256" key="1">
    <source>
        <dbReference type="SAM" id="SignalP"/>
    </source>
</evidence>
<feature type="signal peptide" evidence="1">
    <location>
        <begin position="1"/>
        <end position="19"/>
    </location>
</feature>
<dbReference type="KEGG" id="more:E1B28_004363"/>
<dbReference type="EMBL" id="CM032182">
    <property type="protein sequence ID" value="KAG7096966.1"/>
    <property type="molecule type" value="Genomic_DNA"/>
</dbReference>
<keyword evidence="1" id="KW-0732">Signal</keyword>
<dbReference type="RefSeq" id="XP_043013436.1">
    <property type="nucleotide sequence ID" value="XM_043148834.1"/>
</dbReference>
<keyword evidence="3" id="KW-1185">Reference proteome</keyword>
<dbReference type="OrthoDB" id="3229881at2759"/>
<dbReference type="GeneID" id="66073439"/>
<evidence type="ECO:0000313" key="3">
    <source>
        <dbReference type="Proteomes" id="UP001049176"/>
    </source>
</evidence>
<accession>A0A9P7UYE2</accession>
<proteinExistence type="predicted"/>
<evidence type="ECO:0000313" key="2">
    <source>
        <dbReference type="EMBL" id="KAG7096966.1"/>
    </source>
</evidence>
<reference evidence="2" key="1">
    <citation type="journal article" date="2021" name="Genome Biol. Evol.">
        <title>The assembled and annotated genome of the fairy-ring fungus Marasmius oreades.</title>
        <authorList>
            <person name="Hiltunen M."/>
            <person name="Ament-Velasquez S.L."/>
            <person name="Johannesson H."/>
        </authorList>
    </citation>
    <scope>NUCLEOTIDE SEQUENCE</scope>
    <source>
        <strain evidence="2">03SP1</strain>
    </source>
</reference>
<dbReference type="AlphaFoldDB" id="A0A9P7UYE2"/>
<organism evidence="2 3">
    <name type="scientific">Marasmius oreades</name>
    <name type="common">fairy-ring Marasmius</name>
    <dbReference type="NCBI Taxonomy" id="181124"/>
    <lineage>
        <taxon>Eukaryota</taxon>
        <taxon>Fungi</taxon>
        <taxon>Dikarya</taxon>
        <taxon>Basidiomycota</taxon>
        <taxon>Agaricomycotina</taxon>
        <taxon>Agaricomycetes</taxon>
        <taxon>Agaricomycetidae</taxon>
        <taxon>Agaricales</taxon>
        <taxon>Marasmiineae</taxon>
        <taxon>Marasmiaceae</taxon>
        <taxon>Marasmius</taxon>
    </lineage>
</organism>
<protein>
    <submittedName>
        <fullName evidence="2">Uncharacterized protein</fullName>
    </submittedName>
</protein>
<comment type="caution">
    <text evidence="2">The sequence shown here is derived from an EMBL/GenBank/DDBJ whole genome shotgun (WGS) entry which is preliminary data.</text>
</comment>
<name>A0A9P7UYE2_9AGAR</name>